<dbReference type="EMBL" id="ML769556">
    <property type="protein sequence ID" value="KAE9394145.1"/>
    <property type="molecule type" value="Genomic_DNA"/>
</dbReference>
<keyword evidence="3" id="KW-1185">Reference proteome</keyword>
<dbReference type="OrthoDB" id="3253416at2759"/>
<dbReference type="AlphaFoldDB" id="A0A6A4HAI1"/>
<organism evidence="2 3">
    <name type="scientific">Gymnopus androsaceus JB14</name>
    <dbReference type="NCBI Taxonomy" id="1447944"/>
    <lineage>
        <taxon>Eukaryota</taxon>
        <taxon>Fungi</taxon>
        <taxon>Dikarya</taxon>
        <taxon>Basidiomycota</taxon>
        <taxon>Agaricomycotina</taxon>
        <taxon>Agaricomycetes</taxon>
        <taxon>Agaricomycetidae</taxon>
        <taxon>Agaricales</taxon>
        <taxon>Marasmiineae</taxon>
        <taxon>Omphalotaceae</taxon>
        <taxon>Gymnopus</taxon>
    </lineage>
</organism>
<feature type="region of interest" description="Disordered" evidence="1">
    <location>
        <begin position="566"/>
        <end position="585"/>
    </location>
</feature>
<name>A0A6A4HAI1_9AGAR</name>
<evidence type="ECO:0000313" key="3">
    <source>
        <dbReference type="Proteomes" id="UP000799118"/>
    </source>
</evidence>
<feature type="compositionally biased region" description="Low complexity" evidence="1">
    <location>
        <begin position="36"/>
        <end position="69"/>
    </location>
</feature>
<sequence>MSSSSRREPLWFLHFSRQHGSTFCNCSGTSGNAFLSGSDPSDSSASSTSTGKDCSSSSLAGASSESASALPKRKKGQMGAEEKTQAFIAAKEKSEWLTETVVDYTEKVDEMVKQIAKEQGVTPERIRQLAGQAATIKDKHAVSNWIVLVHIKSKELNADCPDGSKLPLVEIQDNVHKDTELMRILNHDKKRMAKSCEEYEDDRSNGWKAIMQVSMQSAALIVSKCNSLLQIDYVNENTGCWGSSAISGFFVRRNIDDFMRKYFNTSIQEMVYLLEDYACTATAMENKKVPTNKMQSLMVEMILSGLREITKVSNLTMSYAHYNQDIWAAQGVMIEGWPDEIDFVAPSKLKVALDIQTLYNSWKAGQAHWRVMTAAEQRLVGLELTEHEPVARAKYNDEDENEADYRPKKSRSMVKKAGVGVAKKVVHPPTKSNTTDSAKTKKRCAPKRNVIVSDDNEDAEWPSKKQRAPKCNTIASDDDDEDAEHPSKKQCISKRKSIVSGEGEQPSKSGGSKSAEKAGKKAAASLAAKEKKIAELKKRRKVHPGSKVAIAEVQFAESRLQLEEMHQDRAWADSKEAQKNDELDE</sequence>
<evidence type="ECO:0000313" key="2">
    <source>
        <dbReference type="EMBL" id="KAE9394145.1"/>
    </source>
</evidence>
<evidence type="ECO:0000256" key="1">
    <source>
        <dbReference type="SAM" id="MobiDB-lite"/>
    </source>
</evidence>
<feature type="region of interest" description="Disordered" evidence="1">
    <location>
        <begin position="36"/>
        <end position="81"/>
    </location>
</feature>
<protein>
    <submittedName>
        <fullName evidence="2">Uncharacterized protein</fullName>
    </submittedName>
</protein>
<feature type="region of interest" description="Disordered" evidence="1">
    <location>
        <begin position="391"/>
        <end position="528"/>
    </location>
</feature>
<proteinExistence type="predicted"/>
<dbReference type="Proteomes" id="UP000799118">
    <property type="component" value="Unassembled WGS sequence"/>
</dbReference>
<gene>
    <name evidence="2" type="ORF">BT96DRAFT_998770</name>
</gene>
<reference evidence="2" key="1">
    <citation type="journal article" date="2019" name="Environ. Microbiol.">
        <title>Fungal ecological strategies reflected in gene transcription - a case study of two litter decomposers.</title>
        <authorList>
            <person name="Barbi F."/>
            <person name="Kohler A."/>
            <person name="Barry K."/>
            <person name="Baskaran P."/>
            <person name="Daum C."/>
            <person name="Fauchery L."/>
            <person name="Ihrmark K."/>
            <person name="Kuo A."/>
            <person name="LaButti K."/>
            <person name="Lipzen A."/>
            <person name="Morin E."/>
            <person name="Grigoriev I.V."/>
            <person name="Henrissat B."/>
            <person name="Lindahl B."/>
            <person name="Martin F."/>
        </authorList>
    </citation>
    <scope>NUCLEOTIDE SEQUENCE</scope>
    <source>
        <strain evidence="2">JB14</strain>
    </source>
</reference>
<accession>A0A6A4HAI1</accession>